<dbReference type="InterPro" id="IPR002553">
    <property type="entry name" value="Clathrin/coatomer_adapt-like_N"/>
</dbReference>
<dbReference type="Pfam" id="PF14806">
    <property type="entry name" value="Coatomer_b_Cpla"/>
    <property type="match status" value="1"/>
</dbReference>
<dbReference type="GO" id="GO:0006888">
    <property type="term" value="P:endoplasmic reticulum to Golgi vesicle-mediated transport"/>
    <property type="evidence" value="ECO:0007669"/>
    <property type="project" value="TreeGrafter"/>
</dbReference>
<dbReference type="Pfam" id="PF01602">
    <property type="entry name" value="Adaptin_N"/>
    <property type="match status" value="1"/>
</dbReference>
<dbReference type="GO" id="GO:0000139">
    <property type="term" value="C:Golgi membrane"/>
    <property type="evidence" value="ECO:0007669"/>
    <property type="project" value="UniProtKB-SubCell"/>
</dbReference>
<dbReference type="AlphaFoldDB" id="A0AAJ7SDD2"/>
<dbReference type="InterPro" id="IPR011710">
    <property type="entry name" value="Coatomer_bsu_C"/>
</dbReference>
<keyword evidence="16" id="KW-1185">Reference proteome</keyword>
<evidence type="ECO:0000256" key="3">
    <source>
        <dbReference type="ARBA" id="ARBA00022448"/>
    </source>
</evidence>
<dbReference type="GeneID" id="100898886"/>
<dbReference type="InterPro" id="IPR011989">
    <property type="entry name" value="ARM-like"/>
</dbReference>
<dbReference type="InterPro" id="IPR029446">
    <property type="entry name" value="COPB1_appendage_platform_dom"/>
</dbReference>
<dbReference type="GO" id="GO:0030126">
    <property type="term" value="C:COPI vesicle coat"/>
    <property type="evidence" value="ECO:0007669"/>
    <property type="project" value="InterPro"/>
</dbReference>
<dbReference type="RefSeq" id="XP_028966607.1">
    <property type="nucleotide sequence ID" value="XM_029110774.1"/>
</dbReference>
<evidence type="ECO:0000256" key="1">
    <source>
        <dbReference type="ARBA" id="ARBA00004255"/>
    </source>
</evidence>
<evidence type="ECO:0000256" key="6">
    <source>
        <dbReference type="ARBA" id="ARBA00022892"/>
    </source>
</evidence>
<dbReference type="Proteomes" id="UP000694867">
    <property type="component" value="Unplaced"/>
</dbReference>
<evidence type="ECO:0000256" key="2">
    <source>
        <dbReference type="ARBA" id="ARBA00017024"/>
    </source>
</evidence>
<feature type="domain" description="Clathrin/coatomer adaptor adaptin-like N-terminal" evidence="13">
    <location>
        <begin position="35"/>
        <end position="485"/>
    </location>
</feature>
<keyword evidence="9 12" id="KW-0472">Membrane</keyword>
<evidence type="ECO:0000256" key="10">
    <source>
        <dbReference type="ARBA" id="ARBA00023329"/>
    </source>
</evidence>
<evidence type="ECO:0000256" key="7">
    <source>
        <dbReference type="ARBA" id="ARBA00022927"/>
    </source>
</evidence>
<comment type="function">
    <text evidence="12">The coatomer is a cytosolic protein complex that binds to dilysine motifs and reversibly associates with Golgi non-clathrin-coated vesicles, which further mediate biosynthetic protein transport from the ER, via the Golgi up to the trans Golgi network. Coatomer complex is required for budding from Golgi membranes, and is essential for the retrograde Golgi-to-ER transport of dilysine-tagged proteins.</text>
</comment>
<dbReference type="PIRSF" id="PIRSF005727">
    <property type="entry name" value="Coatomer_beta_subunit"/>
    <property type="match status" value="1"/>
</dbReference>
<protein>
    <recommendedName>
        <fullName evidence="2 12">Coatomer subunit beta</fullName>
    </recommendedName>
    <alternativeName>
        <fullName evidence="11 12">Beta-coat protein</fullName>
    </alternativeName>
</protein>
<evidence type="ECO:0000259" key="14">
    <source>
        <dbReference type="Pfam" id="PF07718"/>
    </source>
</evidence>
<evidence type="ECO:0000256" key="11">
    <source>
        <dbReference type="ARBA" id="ARBA00030841"/>
    </source>
</evidence>
<comment type="subunit">
    <text evidence="12">Oligomeric complex that consists of at least the alpha, beta, beta', gamma, delta, epsilon and zeta subunits.</text>
</comment>
<dbReference type="KEGG" id="goe:100898886"/>
<reference evidence="17" key="1">
    <citation type="submission" date="2025-08" db="UniProtKB">
        <authorList>
            <consortium name="RefSeq"/>
        </authorList>
    </citation>
    <scope>IDENTIFICATION</scope>
</reference>
<evidence type="ECO:0000256" key="4">
    <source>
        <dbReference type="ARBA" id="ARBA00022490"/>
    </source>
</evidence>
<dbReference type="SUPFAM" id="SSF48371">
    <property type="entry name" value="ARM repeat"/>
    <property type="match status" value="1"/>
</dbReference>
<feature type="domain" description="Coatomer beta subunit C-terminal" evidence="14">
    <location>
        <begin position="668"/>
        <end position="809"/>
    </location>
</feature>
<dbReference type="GO" id="GO:0005198">
    <property type="term" value="F:structural molecule activity"/>
    <property type="evidence" value="ECO:0007669"/>
    <property type="project" value="InterPro"/>
</dbReference>
<gene>
    <name evidence="17" type="primary">LOC100898886</name>
</gene>
<keyword evidence="10 12" id="KW-0968">Cytoplasmic vesicle</keyword>
<proteinExistence type="predicted"/>
<dbReference type="PANTHER" id="PTHR10635">
    <property type="entry name" value="COATOMER SUBUNIT BETA"/>
    <property type="match status" value="1"/>
</dbReference>
<dbReference type="Gene3D" id="1.25.10.10">
    <property type="entry name" value="Leucine-rich Repeat Variant"/>
    <property type="match status" value="1"/>
</dbReference>
<evidence type="ECO:0000256" key="8">
    <source>
        <dbReference type="ARBA" id="ARBA00023034"/>
    </source>
</evidence>
<evidence type="ECO:0000256" key="12">
    <source>
        <dbReference type="PIRNR" id="PIRNR005727"/>
    </source>
</evidence>
<evidence type="ECO:0000259" key="15">
    <source>
        <dbReference type="Pfam" id="PF14806"/>
    </source>
</evidence>
<dbReference type="Pfam" id="PF07718">
    <property type="entry name" value="Coatamer_beta_C"/>
    <property type="match status" value="1"/>
</dbReference>
<keyword evidence="7 12" id="KW-0653">Protein transport</keyword>
<keyword evidence="8 12" id="KW-0333">Golgi apparatus</keyword>
<keyword evidence="3 12" id="KW-0813">Transport</keyword>
<comment type="subcellular location">
    <subcellularLocation>
        <location evidence="12">Cytoplasm</location>
    </subcellularLocation>
    <subcellularLocation>
        <location evidence="1 12">Golgi apparatus membrane</location>
        <topology evidence="1 12">Peripheral membrane protein</topology>
        <orientation evidence="1 12">Cytoplasmic side</orientation>
    </subcellularLocation>
    <subcellularLocation>
        <location evidence="12">Cytoplasmic vesicle</location>
        <location evidence="12">COPI-coated vesicle membrane</location>
        <topology evidence="12">Peripheral membrane protein</topology>
        <orientation evidence="12">Cytoplasmic side</orientation>
    </subcellularLocation>
</comment>
<accession>A0AAJ7SDD2</accession>
<dbReference type="GO" id="GO:0006886">
    <property type="term" value="P:intracellular protein transport"/>
    <property type="evidence" value="ECO:0007669"/>
    <property type="project" value="InterPro"/>
</dbReference>
<dbReference type="PANTHER" id="PTHR10635:SF0">
    <property type="entry name" value="COATOMER SUBUNIT BETA"/>
    <property type="match status" value="1"/>
</dbReference>
<feature type="domain" description="Coatomer beta subunit appendage platform" evidence="15">
    <location>
        <begin position="816"/>
        <end position="943"/>
    </location>
</feature>
<name>A0AAJ7SDD2_9ACAR</name>
<organism evidence="16 17">
    <name type="scientific">Galendromus occidentalis</name>
    <name type="common">western predatory mite</name>
    <dbReference type="NCBI Taxonomy" id="34638"/>
    <lineage>
        <taxon>Eukaryota</taxon>
        <taxon>Metazoa</taxon>
        <taxon>Ecdysozoa</taxon>
        <taxon>Arthropoda</taxon>
        <taxon>Chelicerata</taxon>
        <taxon>Arachnida</taxon>
        <taxon>Acari</taxon>
        <taxon>Parasitiformes</taxon>
        <taxon>Mesostigmata</taxon>
        <taxon>Gamasina</taxon>
        <taxon>Phytoseioidea</taxon>
        <taxon>Phytoseiidae</taxon>
        <taxon>Typhlodrominae</taxon>
        <taxon>Galendromus</taxon>
    </lineage>
</organism>
<dbReference type="InterPro" id="IPR016024">
    <property type="entry name" value="ARM-type_fold"/>
</dbReference>
<keyword evidence="5" id="KW-0677">Repeat</keyword>
<keyword evidence="4 12" id="KW-0963">Cytoplasm</keyword>
<evidence type="ECO:0000313" key="17">
    <source>
        <dbReference type="RefSeq" id="XP_028966607.1"/>
    </source>
</evidence>
<evidence type="ECO:0000259" key="13">
    <source>
        <dbReference type="Pfam" id="PF01602"/>
    </source>
</evidence>
<evidence type="ECO:0000256" key="5">
    <source>
        <dbReference type="ARBA" id="ARBA00022737"/>
    </source>
</evidence>
<evidence type="ECO:0000256" key="9">
    <source>
        <dbReference type="ARBA" id="ARBA00023136"/>
    </source>
</evidence>
<dbReference type="GO" id="GO:0006891">
    <property type="term" value="P:intra-Golgi vesicle-mediated transport"/>
    <property type="evidence" value="ECO:0007669"/>
    <property type="project" value="TreeGrafter"/>
</dbReference>
<evidence type="ECO:0000313" key="16">
    <source>
        <dbReference type="Proteomes" id="UP000694867"/>
    </source>
</evidence>
<keyword evidence="6 12" id="KW-0931">ER-Golgi transport</keyword>
<sequence length="958" mass="107632">MVKSEKQASACFTLVSPIPEVQLASCTDMRLRADIEKGDLDTKRRALEAVIHMYLSEPSRLGSSMLMTVIRFLLPTRDHAIKRLLLLFWEIVPKVDAEGKLRPEMILVCDSFRRDLQHPNEFIRGSTLRLLCKIQYCEILEPLVPCIFACLEHSHTYVRKNAILCVLAIYRNQPFLVPEASRIISDLLETEHDTVTKKNAFIALREIDETKALDFVESSGESLIKYSTEMQLRIVETIYHACLKNPDERWRFLSLVYFLTISESAAVRLEAAWTFTTFSTSQNASDTAAKVYIDIVVSEADNNVKLIVLSKLKKLCDERPRALTHMVLDLLRVLTNANDSKVQRQTLELSLQLVTSRSVKDYVEILKKQLRSTQTSVECREMIVETLHRCVKNIPETASSIVTCLVELVWSDEPSLALTVLRFLRETLTHHPAVRRTTLEELISSFRLLEDAKVLRQACWLMGEFCTETSQIEDFVDAIKSSIGELPIKISDSYELANGDCPSNGVSETGNSKTTTRVTADGTYASQSVFSELQDTPTKKSNFPLRKLFIDGEFFLATSVCGALAKVSTRMPKDAQGYRICAQSMMVVTSCLRLADSVKGLADGKAAANADDRRRLHQCMTMLLKCSALDTDTTRDALHRMLSTEGVRNNKSVSFEWPENRVLKEEQVDESISFRMLNPRGKENHSKNLIDESLEIAVKGNLGAPKGLFENTLLSKVWQLTGRSDPVYAEAYLTVDAHSLELDVLVVNQTDDTLQNCTLELCVLGKRNKDIAERPAAVILAPKDFTTLRALITVNGTETGLIFGTIVYDIKGSTADRHIVVLNDIKVNILDFLVPERCSDGEFRRLWLELEWERLVPVSTPIKDLRAFITHIAESARMAIVTDEAVLENDCGFAAANFCTKSLFGEEALANVCLTRNDDGNLEGQIRLRARNKGCAYRLGERLCEAQKTIPKALPQAH</sequence>
<dbReference type="InterPro" id="IPR016460">
    <property type="entry name" value="COPB1"/>
</dbReference>